<accession>A0ABW1MRR5</accession>
<reference evidence="5" key="1">
    <citation type="journal article" date="2019" name="Int. J. Syst. Evol. Microbiol.">
        <title>The Global Catalogue of Microorganisms (GCM) 10K type strain sequencing project: providing services to taxonomists for standard genome sequencing and annotation.</title>
        <authorList>
            <consortium name="The Broad Institute Genomics Platform"/>
            <consortium name="The Broad Institute Genome Sequencing Center for Infectious Disease"/>
            <person name="Wu L."/>
            <person name="Ma J."/>
        </authorList>
    </citation>
    <scope>NUCLEOTIDE SEQUENCE [LARGE SCALE GENOMIC DNA]</scope>
    <source>
        <strain evidence="5">CGMCC 1.15180</strain>
    </source>
</reference>
<dbReference type="InterPro" id="IPR018060">
    <property type="entry name" value="HTH_AraC"/>
</dbReference>
<dbReference type="Pfam" id="PF01965">
    <property type="entry name" value="DJ-1_PfpI"/>
    <property type="match status" value="1"/>
</dbReference>
<dbReference type="EMBL" id="JBHSPX010000008">
    <property type="protein sequence ID" value="MFC6066418.1"/>
    <property type="molecule type" value="Genomic_DNA"/>
</dbReference>
<dbReference type="SUPFAM" id="SSF46689">
    <property type="entry name" value="Homeodomain-like"/>
    <property type="match status" value="2"/>
</dbReference>
<dbReference type="Proteomes" id="UP001596139">
    <property type="component" value="Unassembled WGS sequence"/>
</dbReference>
<dbReference type="Gene3D" id="1.10.10.60">
    <property type="entry name" value="Homeodomain-like"/>
    <property type="match status" value="2"/>
</dbReference>
<dbReference type="InterPro" id="IPR002818">
    <property type="entry name" value="DJ-1/PfpI"/>
</dbReference>
<dbReference type="PROSITE" id="PS01124">
    <property type="entry name" value="HTH_ARAC_FAMILY_2"/>
    <property type="match status" value="1"/>
</dbReference>
<evidence type="ECO:0000313" key="5">
    <source>
        <dbReference type="Proteomes" id="UP001596139"/>
    </source>
</evidence>
<dbReference type="CDD" id="cd03137">
    <property type="entry name" value="GATase1_AraC_1"/>
    <property type="match status" value="1"/>
</dbReference>
<dbReference type="InterPro" id="IPR009057">
    <property type="entry name" value="Homeodomain-like_sf"/>
</dbReference>
<dbReference type="SMART" id="SM00342">
    <property type="entry name" value="HTH_ARAC"/>
    <property type="match status" value="1"/>
</dbReference>
<evidence type="ECO:0000256" key="2">
    <source>
        <dbReference type="ARBA" id="ARBA00023163"/>
    </source>
</evidence>
<gene>
    <name evidence="4" type="ORF">ACFP4F_28270</name>
</gene>
<protein>
    <submittedName>
        <fullName evidence="4">GlxA family transcriptional regulator</fullName>
    </submittedName>
</protein>
<keyword evidence="1" id="KW-0805">Transcription regulation</keyword>
<keyword evidence="5" id="KW-1185">Reference proteome</keyword>
<dbReference type="PANTHER" id="PTHR43130">
    <property type="entry name" value="ARAC-FAMILY TRANSCRIPTIONAL REGULATOR"/>
    <property type="match status" value="1"/>
</dbReference>
<feature type="domain" description="HTH araC/xylS-type" evidence="3">
    <location>
        <begin position="226"/>
        <end position="324"/>
    </location>
</feature>
<organism evidence="4 5">
    <name type="scientific">Streptomyces ochraceiscleroticus</name>
    <dbReference type="NCBI Taxonomy" id="47761"/>
    <lineage>
        <taxon>Bacteria</taxon>
        <taxon>Bacillati</taxon>
        <taxon>Actinomycetota</taxon>
        <taxon>Actinomycetes</taxon>
        <taxon>Kitasatosporales</taxon>
        <taxon>Streptomycetaceae</taxon>
        <taxon>Streptomyces</taxon>
    </lineage>
</organism>
<name>A0ABW1MRR5_9ACTN</name>
<evidence type="ECO:0000256" key="1">
    <source>
        <dbReference type="ARBA" id="ARBA00023015"/>
    </source>
</evidence>
<evidence type="ECO:0000313" key="4">
    <source>
        <dbReference type="EMBL" id="MFC6066418.1"/>
    </source>
</evidence>
<dbReference type="Pfam" id="PF12833">
    <property type="entry name" value="HTH_18"/>
    <property type="match status" value="1"/>
</dbReference>
<proteinExistence type="predicted"/>
<comment type="caution">
    <text evidence="4">The sequence shown here is derived from an EMBL/GenBank/DDBJ whole genome shotgun (WGS) entry which is preliminary data.</text>
</comment>
<dbReference type="PANTHER" id="PTHR43130:SF3">
    <property type="entry name" value="HTH-TYPE TRANSCRIPTIONAL REGULATOR RV1931C"/>
    <property type="match status" value="1"/>
</dbReference>
<dbReference type="RefSeq" id="WP_051862411.1">
    <property type="nucleotide sequence ID" value="NZ_JBHSPX010000008.1"/>
</dbReference>
<dbReference type="InterPro" id="IPR052158">
    <property type="entry name" value="INH-QAR"/>
</dbReference>
<evidence type="ECO:0000259" key="3">
    <source>
        <dbReference type="PROSITE" id="PS01124"/>
    </source>
</evidence>
<dbReference type="InterPro" id="IPR029062">
    <property type="entry name" value="Class_I_gatase-like"/>
</dbReference>
<dbReference type="Gene3D" id="3.40.50.880">
    <property type="match status" value="1"/>
</dbReference>
<keyword evidence="2" id="KW-0804">Transcription</keyword>
<sequence length="341" mass="35890">MGGVGAATPGAGGRVVVIVAFDQVQLLDVSGPLEVFTTANRYGACYDVRVVSPTGTDVLTSCGLRIGASARPERLPRGVDTLLVPGRRDWRCATADDALMSLVSGLAERARRVTSVCAGAFVLAQAGILDGRRATTHWELAPQLATAFPQVRVEPDPVFVRDGHVVTSAGVTAGIDLALALVEEDHGADLAREVARQLVVFMARPGGQSQFSVRMSAQHSQHPLVRRAMDEITADPSLPRGIDALAAGLGISGRHLARLFRQETGMTPGQYIDAVRVEAAQALLSSGTTSVEEVAQQAGFGSSETMRRAFQHVFGVSPTVYRARFRTTAGPATSPVASLPA</sequence>
<dbReference type="SUPFAM" id="SSF52317">
    <property type="entry name" value="Class I glutamine amidotransferase-like"/>
    <property type="match status" value="1"/>
</dbReference>